<proteinExistence type="predicted"/>
<evidence type="ECO:0000313" key="4">
    <source>
        <dbReference type="Proteomes" id="UP000799441"/>
    </source>
</evidence>
<accession>A0A9P4Q7K8</accession>
<keyword evidence="1" id="KW-0175">Coiled coil</keyword>
<dbReference type="AlphaFoldDB" id="A0A9P4Q7K8"/>
<dbReference type="EMBL" id="MU003792">
    <property type="protein sequence ID" value="KAF2721254.1"/>
    <property type="molecule type" value="Genomic_DNA"/>
</dbReference>
<organism evidence="3 4">
    <name type="scientific">Polychaeton citri CBS 116435</name>
    <dbReference type="NCBI Taxonomy" id="1314669"/>
    <lineage>
        <taxon>Eukaryota</taxon>
        <taxon>Fungi</taxon>
        <taxon>Dikarya</taxon>
        <taxon>Ascomycota</taxon>
        <taxon>Pezizomycotina</taxon>
        <taxon>Dothideomycetes</taxon>
        <taxon>Dothideomycetidae</taxon>
        <taxon>Capnodiales</taxon>
        <taxon>Capnodiaceae</taxon>
        <taxon>Polychaeton</taxon>
    </lineage>
</organism>
<comment type="caution">
    <text evidence="3">The sequence shown here is derived from an EMBL/GenBank/DDBJ whole genome shotgun (WGS) entry which is preliminary data.</text>
</comment>
<evidence type="ECO:0008006" key="5">
    <source>
        <dbReference type="Google" id="ProtNLM"/>
    </source>
</evidence>
<evidence type="ECO:0000313" key="3">
    <source>
        <dbReference type="EMBL" id="KAF2721254.1"/>
    </source>
</evidence>
<reference evidence="3" key="1">
    <citation type="journal article" date="2020" name="Stud. Mycol.">
        <title>101 Dothideomycetes genomes: a test case for predicting lifestyles and emergence of pathogens.</title>
        <authorList>
            <person name="Haridas S."/>
            <person name="Albert R."/>
            <person name="Binder M."/>
            <person name="Bloem J."/>
            <person name="Labutti K."/>
            <person name="Salamov A."/>
            <person name="Andreopoulos B."/>
            <person name="Baker S."/>
            <person name="Barry K."/>
            <person name="Bills G."/>
            <person name="Bluhm B."/>
            <person name="Cannon C."/>
            <person name="Castanera R."/>
            <person name="Culley D."/>
            <person name="Daum C."/>
            <person name="Ezra D."/>
            <person name="Gonzalez J."/>
            <person name="Henrissat B."/>
            <person name="Kuo A."/>
            <person name="Liang C."/>
            <person name="Lipzen A."/>
            <person name="Lutzoni F."/>
            <person name="Magnuson J."/>
            <person name="Mondo S."/>
            <person name="Nolan M."/>
            <person name="Ohm R."/>
            <person name="Pangilinan J."/>
            <person name="Park H.-J."/>
            <person name="Ramirez L."/>
            <person name="Alfaro M."/>
            <person name="Sun H."/>
            <person name="Tritt A."/>
            <person name="Yoshinaga Y."/>
            <person name="Zwiers L.-H."/>
            <person name="Turgeon B."/>
            <person name="Goodwin S."/>
            <person name="Spatafora J."/>
            <person name="Crous P."/>
            <person name="Grigoriev I."/>
        </authorList>
    </citation>
    <scope>NUCLEOTIDE SEQUENCE</scope>
    <source>
        <strain evidence="3">CBS 116435</strain>
    </source>
</reference>
<keyword evidence="4" id="KW-1185">Reference proteome</keyword>
<protein>
    <recommendedName>
        <fullName evidence="5">Allergen</fullName>
    </recommendedName>
</protein>
<feature type="compositionally biased region" description="Basic and acidic residues" evidence="2">
    <location>
        <begin position="190"/>
        <end position="201"/>
    </location>
</feature>
<feature type="region of interest" description="Disordered" evidence="2">
    <location>
        <begin position="183"/>
        <end position="216"/>
    </location>
</feature>
<gene>
    <name evidence="3" type="ORF">K431DRAFT_224699</name>
</gene>
<name>A0A9P4Q7K8_9PEZI</name>
<sequence>MEAAKARVKDFVSNHGKTHTTVEETVNPAVTNETVKRTQHDNVQTAIDKEVHQDHYHTSVQPVKDREVLPTQHHHKEAAIEHKSFEHDNAESTRARIQDEAAQFKNTSQRVESEHTAGAEPIVGGEHHHHHVHETIQPVVQKETLEPHVVHTTVPVHETHHNAAQHHSASALPAMTVDEFTKQGGSLAGRETRYDEFDGEPRNVGATLKQQFHPKN</sequence>
<evidence type="ECO:0000256" key="1">
    <source>
        <dbReference type="SAM" id="Coils"/>
    </source>
</evidence>
<dbReference type="OrthoDB" id="2118965at2759"/>
<evidence type="ECO:0000256" key="2">
    <source>
        <dbReference type="SAM" id="MobiDB-lite"/>
    </source>
</evidence>
<feature type="coiled-coil region" evidence="1">
    <location>
        <begin position="87"/>
        <end position="114"/>
    </location>
</feature>
<dbReference type="PANTHER" id="PTHR38703">
    <property type="entry name" value="CHROMOSOME 8, WHOLE GENOME SHOTGUN SEQUENCE"/>
    <property type="match status" value="1"/>
</dbReference>
<dbReference type="PANTHER" id="PTHR38703:SF1">
    <property type="entry name" value="ALLERGEN"/>
    <property type="match status" value="1"/>
</dbReference>
<dbReference type="Proteomes" id="UP000799441">
    <property type="component" value="Unassembled WGS sequence"/>
</dbReference>